<reference evidence="2" key="1">
    <citation type="submission" date="2017-10" db="EMBL/GenBank/DDBJ databases">
        <title>Rapid genome shrinkage in a self-fertile nematode reveals novel sperm competition proteins.</title>
        <authorList>
            <person name="Yin D."/>
            <person name="Schwarz E.M."/>
            <person name="Thomas C.G."/>
            <person name="Felde R.L."/>
            <person name="Korf I.F."/>
            <person name="Cutter A.D."/>
            <person name="Schartner C.M."/>
            <person name="Ralston E.J."/>
            <person name="Meyer B.J."/>
            <person name="Haag E.S."/>
        </authorList>
    </citation>
    <scope>NUCLEOTIDE SEQUENCE [LARGE SCALE GENOMIC DNA]</scope>
    <source>
        <strain evidence="2">JU1422</strain>
    </source>
</reference>
<protein>
    <submittedName>
        <fullName evidence="1">Uncharacterized protein</fullName>
    </submittedName>
</protein>
<evidence type="ECO:0000313" key="1">
    <source>
        <dbReference type="EMBL" id="PIC18519.1"/>
    </source>
</evidence>
<sequence length="91" mass="11023">MLKSHHRRVRIQLSTMIHPRNHTSIHKRKRRTPIHPHAFLLHHRRIHPFIRSTTTLQFMKKPRRRLPSGLRINCSSERISYEASPHTFNHC</sequence>
<proteinExistence type="predicted"/>
<accession>A0A2G5SUA3</accession>
<comment type="caution">
    <text evidence="1">The sequence shown here is derived from an EMBL/GenBank/DDBJ whole genome shotgun (WGS) entry which is preliminary data.</text>
</comment>
<dbReference type="EMBL" id="PDUG01000006">
    <property type="protein sequence ID" value="PIC18519.1"/>
    <property type="molecule type" value="Genomic_DNA"/>
</dbReference>
<organism evidence="1 2">
    <name type="scientific">Caenorhabditis nigoni</name>
    <dbReference type="NCBI Taxonomy" id="1611254"/>
    <lineage>
        <taxon>Eukaryota</taxon>
        <taxon>Metazoa</taxon>
        <taxon>Ecdysozoa</taxon>
        <taxon>Nematoda</taxon>
        <taxon>Chromadorea</taxon>
        <taxon>Rhabditida</taxon>
        <taxon>Rhabditina</taxon>
        <taxon>Rhabditomorpha</taxon>
        <taxon>Rhabditoidea</taxon>
        <taxon>Rhabditidae</taxon>
        <taxon>Peloderinae</taxon>
        <taxon>Caenorhabditis</taxon>
    </lineage>
</organism>
<name>A0A2G5SUA3_9PELO</name>
<keyword evidence="2" id="KW-1185">Reference proteome</keyword>
<dbReference type="Proteomes" id="UP000230233">
    <property type="component" value="Chromosome X"/>
</dbReference>
<evidence type="ECO:0000313" key="2">
    <source>
        <dbReference type="Proteomes" id="UP000230233"/>
    </source>
</evidence>
<gene>
    <name evidence="1" type="primary">Cnig_chr_X.g24382</name>
    <name evidence="1" type="ORF">B9Z55_024382</name>
</gene>
<dbReference type="AlphaFoldDB" id="A0A2G5SUA3"/>